<keyword evidence="5 9" id="KW-1133">Transmembrane helix</keyword>
<evidence type="ECO:0000259" key="12">
    <source>
        <dbReference type="PROSITE" id="PS50939"/>
    </source>
</evidence>
<feature type="region of interest" description="Disordered" evidence="8">
    <location>
        <begin position="303"/>
        <end position="452"/>
    </location>
</feature>
<dbReference type="InterPro" id="IPR005018">
    <property type="entry name" value="DOMON_domain"/>
</dbReference>
<dbReference type="PROSITE" id="PS50158">
    <property type="entry name" value="ZF_CCHC"/>
    <property type="match status" value="1"/>
</dbReference>
<evidence type="ECO:0000256" key="6">
    <source>
        <dbReference type="ARBA" id="ARBA00023136"/>
    </source>
</evidence>
<proteinExistence type="predicted"/>
<dbReference type="InterPro" id="IPR006593">
    <property type="entry name" value="Cyt_b561/ferric_Rdtase_TM"/>
</dbReference>
<evidence type="ECO:0000313" key="14">
    <source>
        <dbReference type="Proteomes" id="UP001221413"/>
    </source>
</evidence>
<evidence type="ECO:0000313" key="13">
    <source>
        <dbReference type="EMBL" id="KAJ6256104.1"/>
    </source>
</evidence>
<evidence type="ECO:0000256" key="8">
    <source>
        <dbReference type="SAM" id="MobiDB-lite"/>
    </source>
</evidence>
<feature type="transmembrane region" description="Helical" evidence="9">
    <location>
        <begin position="1383"/>
        <end position="1400"/>
    </location>
</feature>
<feature type="region of interest" description="Disordered" evidence="8">
    <location>
        <begin position="539"/>
        <end position="578"/>
    </location>
</feature>
<dbReference type="InterPro" id="IPR032675">
    <property type="entry name" value="LRR_dom_sf"/>
</dbReference>
<dbReference type="SMART" id="SM00665">
    <property type="entry name" value="B561"/>
    <property type="match status" value="1"/>
</dbReference>
<dbReference type="InterPro" id="IPR015920">
    <property type="entry name" value="Cellobiose_DH-like_cyt"/>
</dbReference>
<dbReference type="SMART" id="SM00664">
    <property type="entry name" value="DoH"/>
    <property type="match status" value="1"/>
</dbReference>
<keyword evidence="6 9" id="KW-0472">Membrane</keyword>
<dbReference type="GO" id="GO:0003676">
    <property type="term" value="F:nucleic acid binding"/>
    <property type="evidence" value="ECO:0007669"/>
    <property type="project" value="InterPro"/>
</dbReference>
<dbReference type="CDD" id="cd09630">
    <property type="entry name" value="CDH_like_cytochrome"/>
    <property type="match status" value="1"/>
</dbReference>
<keyword evidence="2" id="KW-0813">Transport</keyword>
<dbReference type="Gene3D" id="1.20.120.1770">
    <property type="match status" value="1"/>
</dbReference>
<organism evidence="13 14">
    <name type="scientific">Drechslerella dactyloides</name>
    <name type="common">Nematode-trapping fungus</name>
    <name type="synonym">Arthrobotrys dactyloides</name>
    <dbReference type="NCBI Taxonomy" id="74499"/>
    <lineage>
        <taxon>Eukaryota</taxon>
        <taxon>Fungi</taxon>
        <taxon>Dikarya</taxon>
        <taxon>Ascomycota</taxon>
        <taxon>Pezizomycotina</taxon>
        <taxon>Orbiliomycetes</taxon>
        <taxon>Orbiliales</taxon>
        <taxon>Orbiliaceae</taxon>
        <taxon>Drechslerella</taxon>
    </lineage>
</organism>
<dbReference type="CDD" id="cd08760">
    <property type="entry name" value="Cyt_b561_FRRS1_like"/>
    <property type="match status" value="1"/>
</dbReference>
<feature type="transmembrane region" description="Helical" evidence="9">
    <location>
        <begin position="1412"/>
        <end position="1434"/>
    </location>
</feature>
<dbReference type="SUPFAM" id="SSF49344">
    <property type="entry name" value="CBD9-like"/>
    <property type="match status" value="1"/>
</dbReference>
<dbReference type="PANTHER" id="PTHR47797">
    <property type="entry name" value="DEHYDROGENASE, PUTATIVE (AFU_ORTHOLOGUE AFUA_8G05805)-RELATED"/>
    <property type="match status" value="1"/>
</dbReference>
<evidence type="ECO:0000259" key="11">
    <source>
        <dbReference type="PROSITE" id="PS50158"/>
    </source>
</evidence>
<feature type="zinc finger region" description="C3H1-type" evidence="7">
    <location>
        <begin position="60"/>
        <end position="86"/>
    </location>
</feature>
<evidence type="ECO:0000256" key="4">
    <source>
        <dbReference type="ARBA" id="ARBA00022982"/>
    </source>
</evidence>
<keyword evidence="7" id="KW-0863">Zinc-finger</keyword>
<comment type="caution">
    <text evidence="13">The sequence shown here is derived from an EMBL/GenBank/DDBJ whole genome shotgun (WGS) entry which is preliminary data.</text>
</comment>
<dbReference type="Proteomes" id="UP001221413">
    <property type="component" value="Unassembled WGS sequence"/>
</dbReference>
<dbReference type="InterPro" id="IPR001878">
    <property type="entry name" value="Znf_CCHC"/>
</dbReference>
<comment type="subcellular location">
    <subcellularLocation>
        <location evidence="1">Membrane</location>
    </subcellularLocation>
</comment>
<evidence type="ECO:0000256" key="1">
    <source>
        <dbReference type="ARBA" id="ARBA00004370"/>
    </source>
</evidence>
<evidence type="ECO:0000259" key="10">
    <source>
        <dbReference type="PROSITE" id="PS50103"/>
    </source>
</evidence>
<dbReference type="PROSITE" id="PS50939">
    <property type="entry name" value="CYTOCHROME_B561"/>
    <property type="match status" value="1"/>
</dbReference>
<feature type="compositionally biased region" description="Low complexity" evidence="8">
    <location>
        <begin position="370"/>
        <end position="380"/>
    </location>
</feature>
<dbReference type="Gene3D" id="3.80.10.10">
    <property type="entry name" value="Ribonuclease Inhibitor"/>
    <property type="match status" value="1"/>
</dbReference>
<evidence type="ECO:0000256" key="3">
    <source>
        <dbReference type="ARBA" id="ARBA00022692"/>
    </source>
</evidence>
<keyword evidence="14" id="KW-1185">Reference proteome</keyword>
<evidence type="ECO:0000256" key="7">
    <source>
        <dbReference type="PROSITE-ProRule" id="PRU00723"/>
    </source>
</evidence>
<protein>
    <recommendedName>
        <fullName evidence="15">Cytochrome b561 domain-containing protein</fullName>
    </recommendedName>
</protein>
<dbReference type="PANTHER" id="PTHR47797:SF1">
    <property type="entry name" value="CYTOCHROME B561 DOMAIN-CONTAINING PROTEIN-RELATED"/>
    <property type="match status" value="1"/>
</dbReference>
<feature type="compositionally biased region" description="Polar residues" evidence="8">
    <location>
        <begin position="564"/>
        <end position="578"/>
    </location>
</feature>
<sequence length="1554" mass="172867">MKSSHRLNAQRERWSENLPAQPTAPVKYADGRDDPPTDPEFPPLPLARPFNTKVVKASSQTARPVCKDFVRGLCTRRNCWFQHPPEHSPLYKNIEEQKATCQAIQSNSQRHSLAAVNDSSSTQAGLDGTPKKLPVDIAIFDLEEIREKQKLIDMFKGYPSLDEDLGQSSSSKVVCDVKQVESPDEVSGESDNSSECDDHYKVSCVGPRQLRKPKLSRSGFAIRTMREKRSTHRGFDHQAYREFMKPVREFTWCSSCKSKFPNCGRCALRKKMGLPPEEPPPAEVIIKENAEYYKKLFSIDDKKSTTTKQRKASERPKQLPTFDRRYPPGVKRPEWDVDPSPLDEPVFTSWNPADCPSDNSQWDILDRSADSSLNSKASSSGQRPAILAPVRPPSPSARLSPKRPIIHEATGQRKPSILAPNRPADPDDLNSEAKGFPKPFVLGKRPEDPPEGTSLREALVCFNCWRPGHQSRKCKQKRVFGTLRQEELRIERNAPLSPTWLSVLRKWGITPMEKLADNSNSQPLLSSTSQTHTLPLIQEEEITPPSTPNPTKTSENGHLGPSQRYASPRSSPSATSFTSPVIDQVRTISYAEVDCPRVRIPLKPGFAFVRDGSSVKVVPVPISNRLAISRASSSVSSRTQRSFRPENARYRPVGSGPSPDSITREPAVFRLPNEIMLQIFSILLEEEKLGSFFPCGDKNSVYNQETVLRTKNIILDPVRKTNTIWRSLAQSELYQSVAISSVRSLQQFARSIQDDYNLSTLVKKVRIDIPFIAVDGWTPSDAIETFDEEKAIANISARSLSVIITSCRNMTFLVAKFAGAFRVLCLLRKNHIALEEVTLSDDFARRTDIKSLWAATKRFPNLKAFELEAPARCLVESRPRRDPVVAVEEAGAQVGLKSISLQNFPYVTNNVLRSIISCSAQLENLEIDGCSRISSQGLSLAIRAPNAPLLKSLTYKAWRSNSGESRDTESKHSGNPEHHLCSTISEKLGQHLVHLDLAPYRVCEKLVDGGTWEALQSFTVKGLQFRGCVSPRNKDEMATEESFKQAVEDADMPRLEQDPSVHFGFPRYVRHVFSQANYCDPLGKFCLSVVMPLTSAHDDDGYMLIRITGAAAQGWLGVGIGTRMAGALMFIIHPGSGGANVTVSPRLSSGQVAPHYYPQTDVVILEGSGIIDGQMTALFTCSNCKRWAGGNLDVTSHTSSWIWAQNTAQPLESSLLWEDIQQHDEDSYGVFTVDMSVAVVDDPNPPAPIPLNPQASGSLYTVPNELITKRKNYIIAHAVIMSVTFVILFPLGGIIIRLLRHTIRQAVYLHITLQVLSFSLAIVGLATGVMASSILESHFLSSHQFIGVVVIILLFFQIILGASHHMVYKVKRKRTWLSYGHIWLGRSAIILGIVNGGLGLPLADATLPPKAMYAGAAAIVFAVYLMGYGVIKFWEFKMGIGKKDKDEIRKEHLAAARHAADGFDGFEMQEPEDTKHYEPFIYEVPGVFTIPPAPPAEVYIDPYYKGEYPPETFSPEPMYAAPQMGESPQMMQQPFSGTHHVHDLGIFNDVKIKN</sequence>
<feature type="transmembrane region" description="Helical" evidence="9">
    <location>
        <begin position="1273"/>
        <end position="1296"/>
    </location>
</feature>
<gene>
    <name evidence="13" type="ORF">Dda_9196</name>
</gene>
<keyword evidence="4" id="KW-0249">Electron transport</keyword>
<keyword evidence="7" id="KW-0479">Metal-binding</keyword>
<feature type="transmembrane region" description="Helical" evidence="9">
    <location>
        <begin position="1343"/>
        <end position="1362"/>
    </location>
</feature>
<dbReference type="GO" id="GO:0008270">
    <property type="term" value="F:zinc ion binding"/>
    <property type="evidence" value="ECO:0007669"/>
    <property type="project" value="UniProtKB-KW"/>
</dbReference>
<feature type="region of interest" description="Disordered" evidence="8">
    <location>
        <begin position="637"/>
        <end position="661"/>
    </location>
</feature>
<feature type="transmembrane region" description="Helical" evidence="9">
    <location>
        <begin position="1308"/>
        <end position="1331"/>
    </location>
</feature>
<evidence type="ECO:0000256" key="5">
    <source>
        <dbReference type="ARBA" id="ARBA00022989"/>
    </source>
</evidence>
<keyword evidence="3 9" id="KW-0812">Transmembrane</keyword>
<dbReference type="Gene3D" id="2.60.40.1210">
    <property type="entry name" value="Cellobiose dehydrogenase, cytochrome domain"/>
    <property type="match status" value="1"/>
</dbReference>
<evidence type="ECO:0008006" key="15">
    <source>
        <dbReference type="Google" id="ProtNLM"/>
    </source>
</evidence>
<feature type="compositionally biased region" description="Basic and acidic residues" evidence="8">
    <location>
        <begin position="311"/>
        <end position="335"/>
    </location>
</feature>
<feature type="domain" description="C3H1-type" evidence="10">
    <location>
        <begin position="60"/>
        <end position="86"/>
    </location>
</feature>
<dbReference type="InterPro" id="IPR000571">
    <property type="entry name" value="Znf_CCCH"/>
</dbReference>
<name>A0AAD6NFF1_DREDA</name>
<dbReference type="EMBL" id="JAQGDS010000015">
    <property type="protein sequence ID" value="KAJ6256104.1"/>
    <property type="molecule type" value="Genomic_DNA"/>
</dbReference>
<evidence type="ECO:0000256" key="2">
    <source>
        <dbReference type="ARBA" id="ARBA00022448"/>
    </source>
</evidence>
<dbReference type="Pfam" id="PF16010">
    <property type="entry name" value="CDH-cyt"/>
    <property type="match status" value="1"/>
</dbReference>
<feature type="domain" description="Cytochrome b561" evidence="12">
    <location>
        <begin position="1240"/>
        <end position="1437"/>
    </location>
</feature>
<dbReference type="Gene3D" id="3.30.1370.210">
    <property type="match status" value="1"/>
</dbReference>
<reference evidence="13" key="1">
    <citation type="submission" date="2023-01" db="EMBL/GenBank/DDBJ databases">
        <title>The chitinases involved in constricting ring structure development in the nematode-trapping fungus Drechslerella dactyloides.</title>
        <authorList>
            <person name="Wang R."/>
            <person name="Zhang L."/>
            <person name="Tang P."/>
            <person name="Li S."/>
            <person name="Liang L."/>
        </authorList>
    </citation>
    <scope>NUCLEOTIDE SEQUENCE</scope>
    <source>
        <strain evidence="13">YMF1.00031</strain>
    </source>
</reference>
<feature type="region of interest" description="Disordered" evidence="8">
    <location>
        <begin position="1"/>
        <end position="47"/>
    </location>
</feature>
<feature type="domain" description="CCHC-type" evidence="11">
    <location>
        <begin position="461"/>
        <end position="476"/>
    </location>
</feature>
<accession>A0AAD6NFF1</accession>
<keyword evidence="7" id="KW-0862">Zinc</keyword>
<dbReference type="GO" id="GO:0016020">
    <property type="term" value="C:membrane"/>
    <property type="evidence" value="ECO:0007669"/>
    <property type="project" value="UniProtKB-SubCell"/>
</dbReference>
<dbReference type="Pfam" id="PF03188">
    <property type="entry name" value="Cytochrom_B561"/>
    <property type="match status" value="1"/>
</dbReference>
<dbReference type="PROSITE" id="PS50103">
    <property type="entry name" value="ZF_C3H1"/>
    <property type="match status" value="1"/>
</dbReference>
<evidence type="ECO:0000256" key="9">
    <source>
        <dbReference type="SAM" id="Phobius"/>
    </source>
</evidence>